<feature type="region of interest" description="Disordered" evidence="1">
    <location>
        <begin position="27"/>
        <end position="62"/>
    </location>
</feature>
<evidence type="ECO:0000313" key="3">
    <source>
        <dbReference type="Proteomes" id="UP000290288"/>
    </source>
</evidence>
<keyword evidence="3" id="KW-1185">Reference proteome</keyword>
<accession>A0A4Q2D8F8</accession>
<dbReference type="Proteomes" id="UP000290288">
    <property type="component" value="Unassembled WGS sequence"/>
</dbReference>
<comment type="caution">
    <text evidence="2">The sequence shown here is derived from an EMBL/GenBank/DDBJ whole genome shotgun (WGS) entry which is preliminary data.</text>
</comment>
<dbReference type="EMBL" id="SDEE01000506">
    <property type="protein sequence ID" value="RXW15820.1"/>
    <property type="molecule type" value="Genomic_DNA"/>
</dbReference>
<reference evidence="2 3" key="1">
    <citation type="submission" date="2019-01" db="EMBL/GenBank/DDBJ databases">
        <title>Draft genome sequence of Psathyrella aberdarensis IHI B618.</title>
        <authorList>
            <person name="Buettner E."/>
            <person name="Kellner H."/>
        </authorList>
    </citation>
    <scope>NUCLEOTIDE SEQUENCE [LARGE SCALE GENOMIC DNA]</scope>
    <source>
        <strain evidence="2 3">IHI B618</strain>
    </source>
</reference>
<dbReference type="Gene3D" id="3.60.130.30">
    <property type="match status" value="1"/>
</dbReference>
<organism evidence="2 3">
    <name type="scientific">Candolleomyces aberdarensis</name>
    <dbReference type="NCBI Taxonomy" id="2316362"/>
    <lineage>
        <taxon>Eukaryota</taxon>
        <taxon>Fungi</taxon>
        <taxon>Dikarya</taxon>
        <taxon>Basidiomycota</taxon>
        <taxon>Agaricomycotina</taxon>
        <taxon>Agaricomycetes</taxon>
        <taxon>Agaricomycetidae</taxon>
        <taxon>Agaricales</taxon>
        <taxon>Agaricineae</taxon>
        <taxon>Psathyrellaceae</taxon>
        <taxon>Candolleomyces</taxon>
    </lineage>
</organism>
<proteinExistence type="predicted"/>
<dbReference type="OrthoDB" id="3020801at2759"/>
<evidence type="ECO:0000256" key="1">
    <source>
        <dbReference type="SAM" id="MobiDB-lite"/>
    </source>
</evidence>
<dbReference type="AlphaFoldDB" id="A0A4Q2D8F8"/>
<dbReference type="STRING" id="2316362.A0A4Q2D8F8"/>
<feature type="region of interest" description="Disordered" evidence="1">
    <location>
        <begin position="414"/>
        <end position="434"/>
    </location>
</feature>
<name>A0A4Q2D8F8_9AGAR</name>
<gene>
    <name evidence="2" type="ORF">EST38_g10034</name>
</gene>
<sequence length="434" mass="47318">MTRVFVIPAADFDLPKALREATALNCEDTDEDTEGVEHDSECCESESPEAPAESGHAGPARGEALCGAAQSAKNRRRAATRLRKKALQGRQIRAPAALKHMLDHPLLTTKVEYVQLPAASCGYQAVNEQIKWDGVTSQVVVEGKTGKIMVTMAGQPNDPTYKACQLRATNKILVVGEAAEFTVEELDHKRASNSAALNHGIFHGVGTSGPVNLSNGRRTQLLKDLVKDPDVCRMASFADEVYEEVEAKLDQLYNHDPSLLPPFECCVLPCAAFNFGPQVCCKGHRDPSNLPHSWCAITALGQFDSEQGGHLVIEELRIFIQFPPGATILIPSALLTHGNTPVGQGEVRLSFTVFCPGGLLRWVDNGFQTQDSLRKRVNKKEFKERMSLKEVRWQEGMAKICTLQQLVDRYTPKTEDAGNVDLGAPGFTGDAPSA</sequence>
<protein>
    <submittedName>
        <fullName evidence="2">Uncharacterized protein</fullName>
    </submittedName>
</protein>
<evidence type="ECO:0000313" key="2">
    <source>
        <dbReference type="EMBL" id="RXW15820.1"/>
    </source>
</evidence>